<protein>
    <submittedName>
        <fullName evidence="1">Inositol-1,4-bisphosphate 1-phosphatase protein</fullName>
        <ecNumber evidence="1">3.1.3.57</ecNumber>
        <ecNumber evidence="1">3.1.3.7</ecNumber>
    </submittedName>
</protein>
<sequence length="366" mass="39895">MAAMFLLHLHSRVSVSRFAIAQSPPRSLLTRASLPFPQEKAQFHRELEAAVDVVERACRLCVDVKKSLLSSKGRIFEKNDQTPVTIADFGVQALISLGSHCFSPSNLVSIWSSLPDDDALLGLLMMTELGRLFPSIPLVAEEDSAFLRSSTADSEKDGDTSLADLVLSAVLEKASDGYKSLTMDNVLKAIDRGGKDAFSFDSKPATYWVLDPIDGTRGFLKGIEALYVVGLALVVEGKITLGVMGCPNWKEDSRSPKSSDNETGISGSGVVMVAHVGCGTWTRRLFQDVMSNRMISQDGWKRCFVDGCELVHEARFCIPESQTWDSLPFSVLFSSTTDAQSVTEEGKVLLLPTCCGRFVTNSFCSN</sequence>
<organism evidence="1 2">
    <name type="scientific">Dioscorea alata</name>
    <name type="common">Purple yam</name>
    <dbReference type="NCBI Taxonomy" id="55571"/>
    <lineage>
        <taxon>Eukaryota</taxon>
        <taxon>Viridiplantae</taxon>
        <taxon>Streptophyta</taxon>
        <taxon>Embryophyta</taxon>
        <taxon>Tracheophyta</taxon>
        <taxon>Spermatophyta</taxon>
        <taxon>Magnoliopsida</taxon>
        <taxon>Liliopsida</taxon>
        <taxon>Dioscoreales</taxon>
        <taxon>Dioscoreaceae</taxon>
        <taxon>Dioscorea</taxon>
    </lineage>
</organism>
<evidence type="ECO:0000313" key="1">
    <source>
        <dbReference type="EMBL" id="KAH7662317.1"/>
    </source>
</evidence>
<proteinExistence type="predicted"/>
<evidence type="ECO:0000313" key="2">
    <source>
        <dbReference type="Proteomes" id="UP000827976"/>
    </source>
</evidence>
<accession>A0ACB7UPB2</accession>
<dbReference type="EMBL" id="CM037025">
    <property type="protein sequence ID" value="KAH7662317.1"/>
    <property type="molecule type" value="Genomic_DNA"/>
</dbReference>
<dbReference type="EC" id="3.1.3.57" evidence="1"/>
<name>A0ACB7UPB2_DIOAL</name>
<comment type="caution">
    <text evidence="1">The sequence shown here is derived from an EMBL/GenBank/DDBJ whole genome shotgun (WGS) entry which is preliminary data.</text>
</comment>
<dbReference type="Proteomes" id="UP000827976">
    <property type="component" value="Chromosome 15"/>
</dbReference>
<keyword evidence="2" id="KW-1185">Reference proteome</keyword>
<keyword evidence="1" id="KW-0378">Hydrolase</keyword>
<dbReference type="EC" id="3.1.3.7" evidence="1"/>
<gene>
    <name evidence="1" type="ORF">IHE45_15G126600</name>
</gene>
<reference evidence="2" key="1">
    <citation type="journal article" date="2022" name="Nat. Commun.">
        <title>Chromosome evolution and the genetic basis of agronomically important traits in greater yam.</title>
        <authorList>
            <person name="Bredeson J.V."/>
            <person name="Lyons J.B."/>
            <person name="Oniyinde I.O."/>
            <person name="Okereke N.R."/>
            <person name="Kolade O."/>
            <person name="Nnabue I."/>
            <person name="Nwadili C.O."/>
            <person name="Hribova E."/>
            <person name="Parker M."/>
            <person name="Nwogha J."/>
            <person name="Shu S."/>
            <person name="Carlson J."/>
            <person name="Kariba R."/>
            <person name="Muthemba S."/>
            <person name="Knop K."/>
            <person name="Barton G.J."/>
            <person name="Sherwood A.V."/>
            <person name="Lopez-Montes A."/>
            <person name="Asiedu R."/>
            <person name="Jamnadass R."/>
            <person name="Muchugi A."/>
            <person name="Goodstein D."/>
            <person name="Egesi C.N."/>
            <person name="Featherston J."/>
            <person name="Asfaw A."/>
            <person name="Simpson G.G."/>
            <person name="Dolezel J."/>
            <person name="Hendre P.S."/>
            <person name="Van Deynze A."/>
            <person name="Kumar P.L."/>
            <person name="Obidiegwu J.E."/>
            <person name="Bhattacharjee R."/>
            <person name="Rokhsar D.S."/>
        </authorList>
    </citation>
    <scope>NUCLEOTIDE SEQUENCE [LARGE SCALE GENOMIC DNA]</scope>
    <source>
        <strain evidence="2">cv. TDa95/00328</strain>
    </source>
</reference>